<protein>
    <submittedName>
        <fullName evidence="3">Ankyrin_rpt-contain_dom domain-containing protein</fullName>
    </submittedName>
</protein>
<dbReference type="PANTHER" id="PTHR24198:SF195">
    <property type="entry name" value="DEATH DOMAIN-CONTAINING PROTEIN"/>
    <property type="match status" value="1"/>
</dbReference>
<dbReference type="EMBL" id="AAAB01008986">
    <property type="status" value="NOT_ANNOTATED_CDS"/>
    <property type="molecule type" value="Genomic_DNA"/>
</dbReference>
<dbReference type="Pfam" id="PF12796">
    <property type="entry name" value="Ank_2"/>
    <property type="match status" value="1"/>
</dbReference>
<dbReference type="PANTHER" id="PTHR24198">
    <property type="entry name" value="ANKYRIN REPEAT AND PROTEIN KINASE DOMAIN-CONTAINING PROTEIN"/>
    <property type="match status" value="1"/>
</dbReference>
<evidence type="ECO:0000256" key="2">
    <source>
        <dbReference type="ARBA" id="ARBA00023043"/>
    </source>
</evidence>
<proteinExistence type="predicted"/>
<dbReference type="Gene3D" id="1.25.40.20">
    <property type="entry name" value="Ankyrin repeat-containing domain"/>
    <property type="match status" value="4"/>
</dbReference>
<reference evidence="3 4" key="1">
    <citation type="journal article" date="2002" name="Science">
        <title>The genome sequence of the malaria mosquito Anopheles gambiae.</title>
        <authorList>
            <person name="Holt R.A."/>
            <person name="Subramanian G.M."/>
            <person name="Halpern A."/>
            <person name="Sutton G.G."/>
            <person name="Charlab R."/>
            <person name="Nusskern D.R."/>
            <person name="Wincker P."/>
            <person name="Clark A.G."/>
            <person name="Ribeiro J.M."/>
            <person name="Wides R."/>
            <person name="Salzberg S.L."/>
            <person name="Loftus B."/>
            <person name="Yandell M."/>
            <person name="Majoros W.H."/>
            <person name="Rusch D.B."/>
            <person name="Lai Z."/>
            <person name="Kraft C.L."/>
            <person name="Abril J.F."/>
            <person name="Anthouard V."/>
            <person name="Arensburger P."/>
            <person name="Atkinson P.W."/>
            <person name="Baden H."/>
            <person name="de Berardinis V."/>
            <person name="Baldwin D."/>
            <person name="Benes V."/>
            <person name="Biedler J."/>
            <person name="Blass C."/>
            <person name="Bolanos R."/>
            <person name="Boscus D."/>
            <person name="Barnstead M."/>
            <person name="Cai S."/>
            <person name="Center A."/>
            <person name="Chaturverdi K."/>
            <person name="Christophides G.K."/>
            <person name="Chrystal M.A."/>
            <person name="Clamp M."/>
            <person name="Cravchik A."/>
            <person name="Curwen V."/>
            <person name="Dana A."/>
            <person name="Delcher A."/>
            <person name="Dew I."/>
            <person name="Evans C.A."/>
            <person name="Flanigan M."/>
            <person name="Grundschober-Freimoser A."/>
            <person name="Friedli L."/>
            <person name="Gu Z."/>
            <person name="Guan P."/>
            <person name="Guigo R."/>
            <person name="Hillenmeyer M.E."/>
            <person name="Hladun S.L."/>
            <person name="Hogan J.R."/>
            <person name="Hong Y.S."/>
            <person name="Hoover J."/>
            <person name="Jaillon O."/>
            <person name="Ke Z."/>
            <person name="Kodira C."/>
            <person name="Kokoza E."/>
            <person name="Koutsos A."/>
            <person name="Letunic I."/>
            <person name="Levitsky A."/>
            <person name="Liang Y."/>
            <person name="Lin J.J."/>
            <person name="Lobo N.F."/>
            <person name="Lopez J.R."/>
            <person name="Malek J.A."/>
            <person name="McIntosh T.C."/>
            <person name="Meister S."/>
            <person name="Miller J."/>
            <person name="Mobarry C."/>
            <person name="Mongin E."/>
            <person name="Murphy S.D."/>
            <person name="O'Brochta D.A."/>
            <person name="Pfannkoch C."/>
            <person name="Qi R."/>
            <person name="Regier M.A."/>
            <person name="Remington K."/>
            <person name="Shao H."/>
            <person name="Sharakhova M.V."/>
            <person name="Sitter C.D."/>
            <person name="Shetty J."/>
            <person name="Smith T.J."/>
            <person name="Strong R."/>
            <person name="Sun J."/>
            <person name="Thomasova D."/>
            <person name="Ton L.Q."/>
            <person name="Topalis P."/>
            <person name="Tu Z."/>
            <person name="Unger M.F."/>
            <person name="Walenz B."/>
            <person name="Wang A."/>
            <person name="Wang J."/>
            <person name="Wang M."/>
            <person name="Wang X."/>
            <person name="Woodford K.J."/>
            <person name="Wortman J.R."/>
            <person name="Wu M."/>
            <person name="Yao A."/>
            <person name="Zdobnov E.M."/>
            <person name="Zhang H."/>
            <person name="Zhao Q."/>
            <person name="Zhao S."/>
            <person name="Zhu S.C."/>
            <person name="Zhimulev I."/>
            <person name="Coluzzi M."/>
            <person name="della Torre A."/>
            <person name="Roth C.W."/>
            <person name="Louis C."/>
            <person name="Kalush F."/>
            <person name="Mural R.J."/>
            <person name="Myers E.W."/>
            <person name="Adams M.D."/>
            <person name="Smith H.O."/>
            <person name="Broder S."/>
            <person name="Gardner M.J."/>
            <person name="Fraser C.M."/>
            <person name="Birney E."/>
            <person name="Bork P."/>
            <person name="Brey P.T."/>
            <person name="Venter J.C."/>
            <person name="Weissenbach J."/>
            <person name="Kafatos F.C."/>
            <person name="Collins F.H."/>
            <person name="Hoffman S.L."/>
        </authorList>
    </citation>
    <scope>NUCLEOTIDE SEQUENCE [LARGE SCALE GENOMIC DNA]</scope>
    <source>
        <strain evidence="3 4">PEST</strain>
    </source>
</reference>
<dbReference type="Proteomes" id="UP000007062">
    <property type="component" value="Chromosome 3L"/>
</dbReference>
<sequence>MCKDLVKSMFLAIDKNDLNLMESCIEQVTLDTVLEFDKEHGASPLHLCVKKLAGSSRDLTMVRRLYASEWFDSTVEDREGHTVLQCALALGDDELVKALIQLEIAEADGGTACYKIMRHNSLPIVKTFLAMQCYERMEEFQHLTSALMQLTMKQFSLASEVRVYVMWKLSAFGFEHLSGNWSGVKDPNEWKQHMKVVGECWSVISEKYDTGLYADIDDTLLHQLQAWHNHCYFLKHNQFLAHLPMSEALFCVAIFVSIHTDSVPEYRLLVTKRLVIDVVRMITDQLTIATNLLETMHSDLFAVAKPFEIEIFSRKEAIVVDMMSKVANAVILHKNHLTKLLENKRAKLWPTNADRLIKEMAERVRTIDPAWTEQRMDELNDFITKSKQLFIEQIRIRLPPVSHPQNVVTRLTSEWRKGRTTESILPELIAKEAFKLHHLMRFKDRRIKRKLLKCYAKTKQFYSLQKMLCYSAQIKPLEKESTHTDIMCMQGVMQTLGEALKNTTNSANLPGKIQDVMKAIVTPHFVKQNKSLREMFSHGVPLHRLLAPNVDDRKLCKEFYSKFGPIRIVFQLLYVVLVADVKYSFYGQLRSCQSFELFQSLARYAGHTKELEESQQKQYEEVKEYFKNIKATFTEEAKKESIRNMREYELWRNDVETKCGIVDEIGDFLNYTNDLQLSSVTSLGYCSDDVPSVKRMLDWFLNKLSGVKRIYRRWLCNWRNIHVNLSRVESKEARQTLDYFPCTLSQLLRSAVCEFDCSQELDSLSHTRQLAQELGLADKLDEEALQSLCARLKSYYNNVFYLDNKWKVLTAFCKQHKIARNERLARQLLSKDQEVLQQYYDDTRNRLLAILEEHQLHTVDGLVAVEFGSFPTRTLVALMKIQLDLCEMLIAVQYFGDSFHYMKHSISMIQGRNYRNYLAHDVLSYDLLTYSSKVKILINAFVFATTEVHLFDTKCATDPNIAPSKFPSFEDTKRWQGVQEGLLTAIQARDVRQIHSAVRDGGELKSRFCCSPNALCCPCESLPLTDLGNVFRFDEQVLRYLEGYFGGYIEALESPSNQLTKAIYLGDYPAAFERWIESGRTELPGKLPSWPDLMANLLRTEWFLKEANVAKKRQILIQCIRNGNERSVREMLPHFGIFSNPEDTNNVDLLCDAMSYCKRTIANMLLPHTSVLNQNAVSFAVILQRQDIFTDAMGRMDIDVNQFEHIFSIATAMRNDEAALYMLHQAFSQFLTVKSYICHQLAAKNGRMHVLQHLLTICPLTNSSDLASIIFLAADGQHWSCVELLLQKYPDIPIDTPFPGHLGGKNCTLLQLVKFDQARLLQRISSVKRDAFLREAPHPFAIAVQYGHTAGRTVRALEKMGFDWMDSSSVLVTIVESRNRDALEIITKRVNDIDVIGPTNEKDRFGLPLNMLQRWKMVAFLEGEQYQKTPLGSAVEDGNTAMVESLLNWARQMRTIDRVGTLDRIIVERDAPYSCAGDGQVPSEHSNRISMYDSAYSALQQCAHLTNMIWHDFTLDSASVSVTFNVLTTMNVSIEYPESGTLSLSNPNSLDDSLKDLLKFSKEELSQSTAVFAQFKSMDGTKHYFCRVADVCFINSVNPPGTMVDLGVMTNAPAGLNGIPALHCCFNNEKLEIVQLLVENDANPLLLGINGVSAMHISLVCSRDFAIARYLFDECIRRDIRNSNGASVLEFDDGETRGERMIHHAARSGRCDIIQRLLACKVDVRVLNSSGITAAHLALHASYQGPTQVIKMLLDYDPGLVNIVSTQGYTLLHYAILREHHRSAGVDIEVRT</sequence>
<name>A0A453YZG7_ANOGA</name>
<evidence type="ECO:0000256" key="1">
    <source>
        <dbReference type="ARBA" id="ARBA00022737"/>
    </source>
</evidence>
<evidence type="ECO:0000313" key="4">
    <source>
        <dbReference type="Proteomes" id="UP000007062"/>
    </source>
</evidence>
<organism evidence="3 4">
    <name type="scientific">Anopheles gambiae</name>
    <name type="common">African malaria mosquito</name>
    <dbReference type="NCBI Taxonomy" id="7165"/>
    <lineage>
        <taxon>Eukaryota</taxon>
        <taxon>Metazoa</taxon>
        <taxon>Ecdysozoa</taxon>
        <taxon>Arthropoda</taxon>
        <taxon>Hexapoda</taxon>
        <taxon>Insecta</taxon>
        <taxon>Pterygota</taxon>
        <taxon>Neoptera</taxon>
        <taxon>Endopterygota</taxon>
        <taxon>Diptera</taxon>
        <taxon>Nematocera</taxon>
        <taxon>Culicoidea</taxon>
        <taxon>Culicidae</taxon>
        <taxon>Anophelinae</taxon>
        <taxon>Anopheles</taxon>
    </lineage>
</organism>
<dbReference type="SMART" id="SM00248">
    <property type="entry name" value="ANK"/>
    <property type="match status" value="11"/>
</dbReference>
<dbReference type="SUPFAM" id="SSF48403">
    <property type="entry name" value="Ankyrin repeat"/>
    <property type="match status" value="2"/>
</dbReference>
<dbReference type="InParanoid" id="A0A453YZG7"/>
<dbReference type="PROSITE" id="PS50088">
    <property type="entry name" value="ANK_REPEAT"/>
    <property type="match status" value="1"/>
</dbReference>
<evidence type="ECO:0000313" key="3">
    <source>
        <dbReference type="EnsemblMetazoa" id="AGAP029253-PA"/>
    </source>
</evidence>
<reference evidence="3" key="3">
    <citation type="submission" date="2020-05" db="UniProtKB">
        <authorList>
            <consortium name="EnsemblMetazoa"/>
        </authorList>
    </citation>
    <scope>IDENTIFICATION</scope>
    <source>
        <strain evidence="3">PEST</strain>
    </source>
</reference>
<keyword evidence="2" id="KW-0040">ANK repeat</keyword>
<dbReference type="EnsemblMetazoa" id="AGAP029253-RA">
    <property type="protein sequence ID" value="AGAP029253-PA"/>
    <property type="gene ID" value="AGAP029253"/>
</dbReference>
<reference evidence="3 4" key="2">
    <citation type="journal article" date="2004" name="Trends Parasitol.">
        <title>The Anopheles gambiae genome: an update.</title>
        <authorList>
            <person name="Mongin E."/>
            <person name="Louis C."/>
            <person name="Holt R.A."/>
            <person name="Birney E."/>
            <person name="Collins F.H."/>
        </authorList>
    </citation>
    <scope>NUCLEOTIDE SEQUENCE [LARGE SCALE GENOMIC DNA]</scope>
    <source>
        <strain evidence="3 4">PEST</strain>
    </source>
</reference>
<keyword evidence="1" id="KW-0677">Repeat</keyword>
<dbReference type="VEuPathDB" id="VectorBase:AGAMI1_009716"/>
<keyword evidence="4" id="KW-1185">Reference proteome</keyword>
<dbReference type="InterPro" id="IPR036770">
    <property type="entry name" value="Ankyrin_rpt-contain_sf"/>
</dbReference>
<dbReference type="InterPro" id="IPR002110">
    <property type="entry name" value="Ankyrin_rpt"/>
</dbReference>
<dbReference type="VEuPathDB" id="VectorBase:AGAP029253"/>
<accession>A0A453YZG7</accession>